<dbReference type="Gene3D" id="3.40.50.150">
    <property type="entry name" value="Vaccinia Virus protein VP39"/>
    <property type="match status" value="1"/>
</dbReference>
<dbReference type="RefSeq" id="WP_274235116.1">
    <property type="nucleotide sequence ID" value="NZ_BAABHQ010000033.1"/>
</dbReference>
<organism evidence="4 5">
    <name type="scientific">Actinomycetospora straminea</name>
    <dbReference type="NCBI Taxonomy" id="663607"/>
    <lineage>
        <taxon>Bacteria</taxon>
        <taxon>Bacillati</taxon>
        <taxon>Actinomycetota</taxon>
        <taxon>Actinomycetes</taxon>
        <taxon>Pseudonocardiales</taxon>
        <taxon>Pseudonocardiaceae</taxon>
        <taxon>Actinomycetospora</taxon>
    </lineage>
</organism>
<dbReference type="PIRSF" id="PIRSF018005">
    <property type="entry name" value="UCP018005"/>
    <property type="match status" value="1"/>
</dbReference>
<accession>A0ABP9FBW0</accession>
<evidence type="ECO:0000313" key="4">
    <source>
        <dbReference type="EMBL" id="GAA4897109.1"/>
    </source>
</evidence>
<keyword evidence="2" id="KW-0808">Transferase</keyword>
<protein>
    <submittedName>
        <fullName evidence="4">L-histidine N(Alpha)-methyltransferase</fullName>
    </submittedName>
</protein>
<evidence type="ECO:0000313" key="5">
    <source>
        <dbReference type="Proteomes" id="UP001500457"/>
    </source>
</evidence>
<keyword evidence="1" id="KW-0489">Methyltransferase</keyword>
<dbReference type="EMBL" id="BAABHQ010000033">
    <property type="protein sequence ID" value="GAA4897109.1"/>
    <property type="molecule type" value="Genomic_DNA"/>
</dbReference>
<name>A0ABP9FBW0_9PSEU</name>
<proteinExistence type="predicted"/>
<dbReference type="InterPro" id="IPR051128">
    <property type="entry name" value="EgtD_Methyltrsf_superfamily"/>
</dbReference>
<keyword evidence="5" id="KW-1185">Reference proteome</keyword>
<sequence length="332" mass="36327">MTATPSTQPDDIVTVESVADAASWDDRDAVVACLRETPPRIPAWYGYDAVGADLWVELSQLPSYYLLPAEFGLLERHADEVADRVGAHVAELGSGSAAKTRLLLGACQRRRPTTYLPIDVTRAMLERSAAALPAEIDGLTVQGLWGRYEAALAHLREHRPGPLTVVWLGSAVGNTTTAERAALLDDVAATLETGDHFLVTADLLKPGDVLEAAYNDPPGATAQARFRLNQLEHFTRVFDGDARTDRFYPRARWDPEVSAVVGHLFSTEDQTVTFRGLGHAVDLRRGDSLVHGYSVKFGRPEFVAEAAAAGFALDTEWVDPVWQYGLFLFRRA</sequence>
<dbReference type="PANTHER" id="PTHR43397">
    <property type="entry name" value="ERGOTHIONEINE BIOSYNTHESIS PROTEIN 1"/>
    <property type="match status" value="1"/>
</dbReference>
<reference evidence="5" key="1">
    <citation type="journal article" date="2019" name="Int. J. Syst. Evol. Microbiol.">
        <title>The Global Catalogue of Microorganisms (GCM) 10K type strain sequencing project: providing services to taxonomists for standard genome sequencing and annotation.</title>
        <authorList>
            <consortium name="The Broad Institute Genomics Platform"/>
            <consortium name="The Broad Institute Genome Sequencing Center for Infectious Disease"/>
            <person name="Wu L."/>
            <person name="Ma J."/>
        </authorList>
    </citation>
    <scope>NUCLEOTIDE SEQUENCE [LARGE SCALE GENOMIC DNA]</scope>
    <source>
        <strain evidence="5">JCM 17983</strain>
    </source>
</reference>
<gene>
    <name evidence="4" type="primary">egtD_2</name>
    <name evidence="4" type="ORF">GCM10023203_59690</name>
</gene>
<evidence type="ECO:0000256" key="2">
    <source>
        <dbReference type="ARBA" id="ARBA00022679"/>
    </source>
</evidence>
<evidence type="ECO:0000259" key="3">
    <source>
        <dbReference type="Pfam" id="PF10017"/>
    </source>
</evidence>
<dbReference type="InterPro" id="IPR029063">
    <property type="entry name" value="SAM-dependent_MTases_sf"/>
</dbReference>
<dbReference type="Pfam" id="PF10017">
    <property type="entry name" value="Methyltransf_33"/>
    <property type="match status" value="1"/>
</dbReference>
<dbReference type="SUPFAM" id="SSF53335">
    <property type="entry name" value="S-adenosyl-L-methionine-dependent methyltransferases"/>
    <property type="match status" value="1"/>
</dbReference>
<dbReference type="InterPro" id="IPR017804">
    <property type="entry name" value="MeTrfase_EgtD-like"/>
</dbReference>
<feature type="domain" description="Histidine-specific methyltransferase SAM-dependent" evidence="3">
    <location>
        <begin position="27"/>
        <end position="330"/>
    </location>
</feature>
<comment type="caution">
    <text evidence="4">The sequence shown here is derived from an EMBL/GenBank/DDBJ whole genome shotgun (WGS) entry which is preliminary data.</text>
</comment>
<evidence type="ECO:0000256" key="1">
    <source>
        <dbReference type="ARBA" id="ARBA00022603"/>
    </source>
</evidence>
<dbReference type="InterPro" id="IPR019257">
    <property type="entry name" value="MeTrfase_dom"/>
</dbReference>
<dbReference type="Proteomes" id="UP001500457">
    <property type="component" value="Unassembled WGS sequence"/>
</dbReference>
<dbReference type="PANTHER" id="PTHR43397:SF1">
    <property type="entry name" value="ERGOTHIONEINE BIOSYNTHESIS PROTEIN 1"/>
    <property type="match status" value="1"/>
</dbReference>